<feature type="transmembrane region" description="Helical" evidence="1">
    <location>
        <begin position="181"/>
        <end position="199"/>
    </location>
</feature>
<evidence type="ECO:0000256" key="1">
    <source>
        <dbReference type="SAM" id="Phobius"/>
    </source>
</evidence>
<dbReference type="RefSeq" id="WP_091834632.1">
    <property type="nucleotide sequence ID" value="NZ_FOAN01000004.1"/>
</dbReference>
<feature type="transmembrane region" description="Helical" evidence="1">
    <location>
        <begin position="122"/>
        <end position="141"/>
    </location>
</feature>
<proteinExistence type="predicted"/>
<organism evidence="2 3">
    <name type="scientific">Bosea lupini</name>
    <dbReference type="NCBI Taxonomy" id="1036779"/>
    <lineage>
        <taxon>Bacteria</taxon>
        <taxon>Pseudomonadati</taxon>
        <taxon>Pseudomonadota</taxon>
        <taxon>Alphaproteobacteria</taxon>
        <taxon>Hyphomicrobiales</taxon>
        <taxon>Boseaceae</taxon>
        <taxon>Bosea</taxon>
    </lineage>
</organism>
<sequence>MVTRVLTVSILAGLLAGLLISALQHVTTTPLILKAETYEAALRAQGAPMQAAFSGEARIQLAHNDPKAGPDHAGEHDWKPQDGLQRTAFTSLVTIGTAIGFAALLLAGMIAANEQIDQRRALAWAVCGFFAFGLAPAMGLAPELPGSAAAELQQRQLWWLLTAMVTAGALFVFLRVEASWARALAALALLLPHLIGAPHPAAPESKVPAEIAAHFAALSLAIQAALWLVTGFAVGVLWPWAARRNAAPVAA</sequence>
<dbReference type="EMBL" id="FOAN01000004">
    <property type="protein sequence ID" value="SEL49477.1"/>
    <property type="molecule type" value="Genomic_DNA"/>
</dbReference>
<gene>
    <name evidence="2" type="ORF">SAMN04515666_10472</name>
</gene>
<evidence type="ECO:0000313" key="3">
    <source>
        <dbReference type="Proteomes" id="UP000199664"/>
    </source>
</evidence>
<dbReference type="NCBIfam" id="TIGR02458">
    <property type="entry name" value="CbtA"/>
    <property type="match status" value="1"/>
</dbReference>
<keyword evidence="1" id="KW-0812">Transmembrane</keyword>
<keyword evidence="1" id="KW-1133">Transmembrane helix</keyword>
<reference evidence="3" key="1">
    <citation type="submission" date="2016-10" db="EMBL/GenBank/DDBJ databases">
        <authorList>
            <person name="Varghese N."/>
            <person name="Submissions S."/>
        </authorList>
    </citation>
    <scope>NUCLEOTIDE SEQUENCE [LARGE SCALE GENOMIC DNA]</scope>
    <source>
        <strain evidence="3">LMG 26383,CCUG 61248,R- 45681</strain>
    </source>
</reference>
<dbReference type="InterPro" id="IPR012666">
    <property type="entry name" value="CbtA_put"/>
</dbReference>
<keyword evidence="1" id="KW-0472">Membrane</keyword>
<evidence type="ECO:0000313" key="2">
    <source>
        <dbReference type="EMBL" id="SEL49477.1"/>
    </source>
</evidence>
<feature type="transmembrane region" description="Helical" evidence="1">
    <location>
        <begin position="88"/>
        <end position="110"/>
    </location>
</feature>
<dbReference type="STRING" id="1036779.SAMN04515666_10472"/>
<name>A0A1H7QQA9_9HYPH</name>
<protein>
    <submittedName>
        <fullName evidence="2">Cobalt transporter subunit CbtA</fullName>
    </submittedName>
</protein>
<dbReference type="AlphaFoldDB" id="A0A1H7QQA9"/>
<accession>A0A1H7QQA9</accession>
<dbReference type="Proteomes" id="UP000199664">
    <property type="component" value="Unassembled WGS sequence"/>
</dbReference>
<keyword evidence="3" id="KW-1185">Reference proteome</keyword>
<feature type="transmembrane region" description="Helical" evidence="1">
    <location>
        <begin position="211"/>
        <end position="238"/>
    </location>
</feature>
<feature type="transmembrane region" description="Helical" evidence="1">
    <location>
        <begin position="156"/>
        <end position="174"/>
    </location>
</feature>
<dbReference type="OrthoDB" id="9813640at2"/>
<dbReference type="Pfam" id="PF09490">
    <property type="entry name" value="CbtA"/>
    <property type="match status" value="1"/>
</dbReference>